<dbReference type="Proteomes" id="UP000321960">
    <property type="component" value="Unassembled WGS sequence"/>
</dbReference>
<reference evidence="15 17" key="3">
    <citation type="submission" date="2019-07" db="EMBL/GenBank/DDBJ databases">
        <title>Whole genome shotgun sequence of Methylobacterium oxalidis NBRC 107715.</title>
        <authorList>
            <person name="Hosoyama A."/>
            <person name="Uohara A."/>
            <person name="Ohji S."/>
            <person name="Ichikawa N."/>
        </authorList>
    </citation>
    <scope>NUCLEOTIDE SEQUENCE [LARGE SCALE GENOMIC DNA]</scope>
    <source>
        <strain evidence="15 17">NBRC 107715</strain>
    </source>
</reference>
<feature type="binding site" evidence="12">
    <location>
        <position position="115"/>
    </location>
    <ligand>
        <name>NADPH</name>
        <dbReference type="ChEBI" id="CHEBI:57783"/>
    </ligand>
</feature>
<organism evidence="15 17">
    <name type="scientific">Methylobacterium oxalidis</name>
    <dbReference type="NCBI Taxonomy" id="944322"/>
    <lineage>
        <taxon>Bacteria</taxon>
        <taxon>Pseudomonadati</taxon>
        <taxon>Pseudomonadota</taxon>
        <taxon>Alphaproteobacteria</taxon>
        <taxon>Hyphomicrobiales</taxon>
        <taxon>Methylobacteriaceae</taxon>
        <taxon>Methylobacterium</taxon>
    </lineage>
</organism>
<evidence type="ECO:0000259" key="14">
    <source>
        <dbReference type="PROSITE" id="PS51671"/>
    </source>
</evidence>
<proteinExistence type="inferred from homology"/>
<dbReference type="Pfam" id="PF03447">
    <property type="entry name" value="NAD_binding_3"/>
    <property type="match status" value="1"/>
</dbReference>
<reference evidence="18" key="2">
    <citation type="journal article" date="2019" name="Int. J. Syst. Evol. Microbiol.">
        <title>The Global Catalogue of Microorganisms (GCM) 10K type strain sequencing project: providing services to taxonomists for standard genome sequencing and annotation.</title>
        <authorList>
            <consortium name="The Broad Institute Genomics Platform"/>
            <consortium name="The Broad Institute Genome Sequencing Center for Infectious Disease"/>
            <person name="Wu L."/>
            <person name="Ma J."/>
        </authorList>
    </citation>
    <scope>NUCLEOTIDE SEQUENCE [LARGE SCALE GENOMIC DNA]</scope>
    <source>
        <strain evidence="18">NBRC 107715</strain>
    </source>
</reference>
<evidence type="ECO:0000313" key="18">
    <source>
        <dbReference type="Proteomes" id="UP001156856"/>
    </source>
</evidence>
<sequence>MGQAGEQVMTQSFRLGVAGLGTVGAAVVRMVSRRAEALAAATGREIRVTAVSSRDRNRDRGLDLSGIQWFDDPAALAGSAEVDCVVELIGGAEGPAKPVVEAAIAAGKHVVTANKALLARHGAALAKAAEAQGVALAFEASAAGGIPVVKALREGLPGNAVSRVYGILNGTCNYILTRMELEGLTFEDCLKDAQALGYAEADPTFDVEGYDTAHKLAILTSLAFGTEIDAEGVSVEGISGVQPLDLTMAKELGYRIKLLGVAQLSEGGVEQRVHPTMVPKSSAIAQVMGVTNAVTIDADAVGELTLIGPGAGGEATASAVVADIADVAARIVRPTFGRPTARLRPASRVEMQRHEGGYYIRLTVHDRPGVAAGVATRMAERDISLESILQRRTESAASQDPRGRSGRPVPLVLITYAATEGTIRAALEAIAADGLLAEAPQLIRIERE</sequence>
<keyword evidence="8 12" id="KW-0521">NADP</keyword>
<evidence type="ECO:0000256" key="5">
    <source>
        <dbReference type="ARBA" id="ARBA00013376"/>
    </source>
</evidence>
<dbReference type="InterPro" id="IPR005106">
    <property type="entry name" value="Asp/hSer_DH_NAD-bd"/>
</dbReference>
<keyword evidence="6" id="KW-0028">Amino-acid biosynthesis</keyword>
<dbReference type="InterPro" id="IPR002912">
    <property type="entry name" value="ACT_dom"/>
</dbReference>
<dbReference type="GO" id="GO:0050661">
    <property type="term" value="F:NADP binding"/>
    <property type="evidence" value="ECO:0007669"/>
    <property type="project" value="InterPro"/>
</dbReference>
<evidence type="ECO:0000313" key="17">
    <source>
        <dbReference type="Proteomes" id="UP000321960"/>
    </source>
</evidence>
<dbReference type="FunFam" id="3.30.360.10:FF:000005">
    <property type="entry name" value="Homoserine dehydrogenase"/>
    <property type="match status" value="1"/>
</dbReference>
<dbReference type="NCBIfam" id="NF004976">
    <property type="entry name" value="PRK06349.1"/>
    <property type="match status" value="1"/>
</dbReference>
<evidence type="ECO:0000313" key="15">
    <source>
        <dbReference type="EMBL" id="GEP04405.1"/>
    </source>
</evidence>
<feature type="binding site" evidence="12">
    <location>
        <begin position="18"/>
        <end position="25"/>
    </location>
    <ligand>
        <name>NADP(+)</name>
        <dbReference type="ChEBI" id="CHEBI:58349"/>
    </ligand>
</feature>
<gene>
    <name evidence="16" type="ORF">GCM10007888_11580</name>
    <name evidence="15" type="ORF">MOX02_24430</name>
</gene>
<feature type="domain" description="ACT" evidence="14">
    <location>
        <begin position="359"/>
        <end position="448"/>
    </location>
</feature>
<comment type="caution">
    <text evidence="15">The sequence shown here is derived from an EMBL/GenBank/DDBJ whole genome shotgun (WGS) entry which is preliminary data.</text>
</comment>
<comment type="pathway">
    <text evidence="1">Amino-acid biosynthesis; L-threonine biosynthesis; L-threonine from L-aspartate: step 3/5.</text>
</comment>
<dbReference type="SUPFAM" id="SSF55021">
    <property type="entry name" value="ACT-like"/>
    <property type="match status" value="1"/>
</dbReference>
<dbReference type="PANTHER" id="PTHR43331">
    <property type="entry name" value="HOMOSERINE DEHYDROGENASE"/>
    <property type="match status" value="1"/>
</dbReference>
<dbReference type="PROSITE" id="PS51671">
    <property type="entry name" value="ACT"/>
    <property type="match status" value="1"/>
</dbReference>
<evidence type="ECO:0000256" key="7">
    <source>
        <dbReference type="ARBA" id="ARBA00022697"/>
    </source>
</evidence>
<name>A0A512J368_9HYPH</name>
<dbReference type="PANTHER" id="PTHR43331:SF1">
    <property type="entry name" value="HOMOSERINE DEHYDROGENASE"/>
    <property type="match status" value="1"/>
</dbReference>
<dbReference type="Gene3D" id="3.30.70.260">
    <property type="match status" value="1"/>
</dbReference>
<dbReference type="Pfam" id="PF01842">
    <property type="entry name" value="ACT"/>
    <property type="match status" value="1"/>
</dbReference>
<reference evidence="16" key="1">
    <citation type="journal article" date="2014" name="Int. J. Syst. Evol. Microbiol.">
        <title>Complete genome of a new Firmicutes species belonging to the dominant human colonic microbiota ('Ruminococcus bicirculans') reveals two chromosomes and a selective capacity to utilize plant glucans.</title>
        <authorList>
            <consortium name="NISC Comparative Sequencing Program"/>
            <person name="Wegmann U."/>
            <person name="Louis P."/>
            <person name="Goesmann A."/>
            <person name="Henrissat B."/>
            <person name="Duncan S.H."/>
            <person name="Flint H.J."/>
        </authorList>
    </citation>
    <scope>NUCLEOTIDE SEQUENCE</scope>
    <source>
        <strain evidence="16">NBRC 107715</strain>
    </source>
</reference>
<keyword evidence="7" id="KW-0791">Threonine biosynthesis</keyword>
<dbReference type="Gene3D" id="3.40.50.720">
    <property type="entry name" value="NAD(P)-binding Rossmann-like Domain"/>
    <property type="match status" value="1"/>
</dbReference>
<protein>
    <recommendedName>
        <fullName evidence="5">Homoserine dehydrogenase</fullName>
        <ecNumber evidence="4">1.1.1.3</ecNumber>
    </recommendedName>
</protein>
<comment type="similarity">
    <text evidence="3 13">Belongs to the homoserine dehydrogenase family.</text>
</comment>
<evidence type="ECO:0000256" key="10">
    <source>
        <dbReference type="ARBA" id="ARBA00023167"/>
    </source>
</evidence>
<dbReference type="Gene3D" id="3.30.360.10">
    <property type="entry name" value="Dihydrodipicolinate Reductase, domain 2"/>
    <property type="match status" value="1"/>
</dbReference>
<dbReference type="CDD" id="cd04881">
    <property type="entry name" value="ACT_HSDH-Hom"/>
    <property type="match status" value="1"/>
</dbReference>
<keyword evidence="10" id="KW-0486">Methionine biosynthesis</keyword>
<accession>A0A512J368</accession>
<dbReference type="AlphaFoldDB" id="A0A512J368"/>
<comment type="pathway">
    <text evidence="2">Amino-acid biosynthesis; L-methionine biosynthesis via de novo pathway; L-homoserine from L-aspartate: step 3/3.</text>
</comment>
<dbReference type="GO" id="GO:0009086">
    <property type="term" value="P:methionine biosynthetic process"/>
    <property type="evidence" value="ECO:0007669"/>
    <property type="project" value="UniProtKB-KW"/>
</dbReference>
<dbReference type="InterPro" id="IPR036291">
    <property type="entry name" value="NAD(P)-bd_dom_sf"/>
</dbReference>
<dbReference type="InterPro" id="IPR019811">
    <property type="entry name" value="HDH_CS"/>
</dbReference>
<dbReference type="Pfam" id="PF00742">
    <property type="entry name" value="Homoserine_dh"/>
    <property type="match status" value="1"/>
</dbReference>
<dbReference type="InterPro" id="IPR001342">
    <property type="entry name" value="HDH_cat"/>
</dbReference>
<evidence type="ECO:0000256" key="13">
    <source>
        <dbReference type="RuleBase" id="RU004171"/>
    </source>
</evidence>
<dbReference type="EC" id="1.1.1.3" evidence="4"/>
<evidence type="ECO:0000256" key="11">
    <source>
        <dbReference type="PIRSR" id="PIRSR000098-1"/>
    </source>
</evidence>
<evidence type="ECO:0000256" key="12">
    <source>
        <dbReference type="PIRSR" id="PIRSR000098-2"/>
    </source>
</evidence>
<dbReference type="PROSITE" id="PS01042">
    <property type="entry name" value="HOMOSER_DHGENASE"/>
    <property type="match status" value="1"/>
</dbReference>
<dbReference type="UniPathway" id="UPA00051">
    <property type="reaction ID" value="UER00465"/>
</dbReference>
<dbReference type="InterPro" id="IPR045865">
    <property type="entry name" value="ACT-like_dom_sf"/>
</dbReference>
<dbReference type="SUPFAM" id="SSF55347">
    <property type="entry name" value="Glyceraldehyde-3-phosphate dehydrogenase-like, C-terminal domain"/>
    <property type="match status" value="1"/>
</dbReference>
<dbReference type="EMBL" id="BJZU01000044">
    <property type="protein sequence ID" value="GEP04405.1"/>
    <property type="molecule type" value="Genomic_DNA"/>
</dbReference>
<dbReference type="GO" id="GO:0009088">
    <property type="term" value="P:threonine biosynthetic process"/>
    <property type="evidence" value="ECO:0007669"/>
    <property type="project" value="UniProtKB-UniPathway"/>
</dbReference>
<evidence type="ECO:0000256" key="8">
    <source>
        <dbReference type="ARBA" id="ARBA00022857"/>
    </source>
</evidence>
<keyword evidence="9" id="KW-0560">Oxidoreductase</keyword>
<dbReference type="Proteomes" id="UP001156856">
    <property type="component" value="Unassembled WGS sequence"/>
</dbReference>
<feature type="binding site" evidence="12">
    <location>
        <position position="200"/>
    </location>
    <ligand>
        <name>L-homoserine</name>
        <dbReference type="ChEBI" id="CHEBI:57476"/>
    </ligand>
</feature>
<dbReference type="EMBL" id="BSPK01000017">
    <property type="protein sequence ID" value="GLS62777.1"/>
    <property type="molecule type" value="Genomic_DNA"/>
</dbReference>
<reference evidence="16" key="4">
    <citation type="submission" date="2023-01" db="EMBL/GenBank/DDBJ databases">
        <title>Draft genome sequence of Methylobacterium oxalidis strain NBRC 107715.</title>
        <authorList>
            <person name="Sun Q."/>
            <person name="Mori K."/>
        </authorList>
    </citation>
    <scope>NUCLEOTIDE SEQUENCE</scope>
    <source>
        <strain evidence="16">NBRC 107715</strain>
    </source>
</reference>
<dbReference type="InterPro" id="IPR016204">
    <property type="entry name" value="HDH"/>
</dbReference>
<evidence type="ECO:0000256" key="9">
    <source>
        <dbReference type="ARBA" id="ARBA00023002"/>
    </source>
</evidence>
<dbReference type="SUPFAM" id="SSF51735">
    <property type="entry name" value="NAD(P)-binding Rossmann-fold domains"/>
    <property type="match status" value="1"/>
</dbReference>
<dbReference type="UniPathway" id="UPA00050">
    <property type="reaction ID" value="UER00063"/>
</dbReference>
<evidence type="ECO:0000256" key="2">
    <source>
        <dbReference type="ARBA" id="ARBA00005062"/>
    </source>
</evidence>
<keyword evidence="18" id="KW-1185">Reference proteome</keyword>
<dbReference type="PIRSF" id="PIRSF000098">
    <property type="entry name" value="Homoser_dehydrog"/>
    <property type="match status" value="1"/>
</dbReference>
<evidence type="ECO:0000256" key="3">
    <source>
        <dbReference type="ARBA" id="ARBA00006753"/>
    </source>
</evidence>
<evidence type="ECO:0000256" key="6">
    <source>
        <dbReference type="ARBA" id="ARBA00022605"/>
    </source>
</evidence>
<evidence type="ECO:0000256" key="1">
    <source>
        <dbReference type="ARBA" id="ARBA00005056"/>
    </source>
</evidence>
<evidence type="ECO:0000256" key="4">
    <source>
        <dbReference type="ARBA" id="ARBA00013213"/>
    </source>
</evidence>
<dbReference type="GO" id="GO:0004412">
    <property type="term" value="F:homoserine dehydrogenase activity"/>
    <property type="evidence" value="ECO:0007669"/>
    <property type="project" value="UniProtKB-EC"/>
</dbReference>
<evidence type="ECO:0000313" key="16">
    <source>
        <dbReference type="EMBL" id="GLS62777.1"/>
    </source>
</evidence>
<feature type="active site" description="Proton donor" evidence="11">
    <location>
        <position position="215"/>
    </location>
</feature>